<feature type="compositionally biased region" description="Basic and acidic residues" evidence="2">
    <location>
        <begin position="47"/>
        <end position="56"/>
    </location>
</feature>
<feature type="compositionally biased region" description="Basic and acidic residues" evidence="2">
    <location>
        <begin position="1"/>
        <end position="19"/>
    </location>
</feature>
<evidence type="ECO:0000259" key="3">
    <source>
        <dbReference type="Pfam" id="PF02114"/>
    </source>
</evidence>
<evidence type="ECO:0000256" key="2">
    <source>
        <dbReference type="SAM" id="MobiDB-lite"/>
    </source>
</evidence>
<dbReference type="OrthoDB" id="70588at2759"/>
<evidence type="ECO:0000313" key="4">
    <source>
        <dbReference type="EMBL" id="ODM91706.1"/>
    </source>
</evidence>
<dbReference type="OMA" id="INDGARW"/>
<feature type="domain" description="Phosducin" evidence="3">
    <location>
        <begin position="56"/>
        <end position="111"/>
    </location>
</feature>
<sequence length="171" mass="19783">MERKMTTLDDKLLGERRENYCSSSEDEGERDEDDTPLASGGSPKVTKKIDINDGARWEGYSQNTGPKGVIRDWQLFKAHEEAKRKENERKLLEDVKKSSITCRPYSEDVDKELDELLQDDDDVLQEFINKRMETLLQSGLPKYTGQLHEIKHADEFLEIMITPKPPSLFHL</sequence>
<dbReference type="PANTHER" id="PTHR46052">
    <property type="entry name" value="PHOSDUCIN-LIKE PROTEIN"/>
    <property type="match status" value="1"/>
</dbReference>
<dbReference type="EMBL" id="LJIJ01001449">
    <property type="protein sequence ID" value="ODM91706.1"/>
    <property type="molecule type" value="Genomic_DNA"/>
</dbReference>
<dbReference type="InterPro" id="IPR036249">
    <property type="entry name" value="Thioredoxin-like_sf"/>
</dbReference>
<feature type="region of interest" description="Disordered" evidence="2">
    <location>
        <begin position="1"/>
        <end position="67"/>
    </location>
</feature>
<dbReference type="Proteomes" id="UP000094527">
    <property type="component" value="Unassembled WGS sequence"/>
</dbReference>
<evidence type="ECO:0000313" key="5">
    <source>
        <dbReference type="Proteomes" id="UP000094527"/>
    </source>
</evidence>
<keyword evidence="5" id="KW-1185">Reference proteome</keyword>
<accession>A0A1D2MFE6</accession>
<feature type="compositionally biased region" description="Acidic residues" evidence="2">
    <location>
        <begin position="24"/>
        <end position="35"/>
    </location>
</feature>
<dbReference type="PANTHER" id="PTHR46052:SF1">
    <property type="entry name" value="PHOSDUCIN-LIKE PROTEIN"/>
    <property type="match status" value="1"/>
</dbReference>
<dbReference type="SUPFAM" id="SSF52833">
    <property type="entry name" value="Thioredoxin-like"/>
    <property type="match status" value="1"/>
</dbReference>
<reference evidence="4 5" key="1">
    <citation type="journal article" date="2016" name="Genome Biol. Evol.">
        <title>Gene Family Evolution Reflects Adaptation to Soil Environmental Stressors in the Genome of the Collembolan Orchesella cincta.</title>
        <authorList>
            <person name="Faddeeva-Vakhrusheva A."/>
            <person name="Derks M.F."/>
            <person name="Anvar S.Y."/>
            <person name="Agamennone V."/>
            <person name="Suring W."/>
            <person name="Smit S."/>
            <person name="van Straalen N.M."/>
            <person name="Roelofs D."/>
        </authorList>
    </citation>
    <scope>NUCLEOTIDE SEQUENCE [LARGE SCALE GENOMIC DNA]</scope>
    <source>
        <tissue evidence="4">Mixed pool</tissue>
    </source>
</reference>
<dbReference type="InterPro" id="IPR051499">
    <property type="entry name" value="Phosducin-like_reg"/>
</dbReference>
<gene>
    <name evidence="4" type="ORF">Ocin01_14976</name>
</gene>
<dbReference type="STRING" id="48709.A0A1D2MFE6"/>
<comment type="caution">
    <text evidence="4">The sequence shown here is derived from an EMBL/GenBank/DDBJ whole genome shotgun (WGS) entry which is preliminary data.</text>
</comment>
<dbReference type="Pfam" id="PF02114">
    <property type="entry name" value="Phosducin"/>
    <property type="match status" value="1"/>
</dbReference>
<dbReference type="InterPro" id="IPR024253">
    <property type="entry name" value="Phosducin_thioredoxin-like_dom"/>
</dbReference>
<protein>
    <submittedName>
        <fullName evidence="4">Phosducin-like protein</fullName>
    </submittedName>
</protein>
<dbReference type="AlphaFoldDB" id="A0A1D2MFE6"/>
<comment type="similarity">
    <text evidence="1">Belongs to the phosducin family.</text>
</comment>
<evidence type="ECO:0000256" key="1">
    <source>
        <dbReference type="ARBA" id="ARBA00009686"/>
    </source>
</evidence>
<name>A0A1D2MFE6_ORCCI</name>
<dbReference type="InterPro" id="IPR023196">
    <property type="entry name" value="Phosducin_N_dom_sf"/>
</dbReference>
<proteinExistence type="inferred from homology"/>
<dbReference type="Gene3D" id="1.10.168.10">
    <property type="entry name" value="Phosducin, domain 2"/>
    <property type="match status" value="1"/>
</dbReference>
<organism evidence="4 5">
    <name type="scientific">Orchesella cincta</name>
    <name type="common">Springtail</name>
    <name type="synonym">Podura cincta</name>
    <dbReference type="NCBI Taxonomy" id="48709"/>
    <lineage>
        <taxon>Eukaryota</taxon>
        <taxon>Metazoa</taxon>
        <taxon>Ecdysozoa</taxon>
        <taxon>Arthropoda</taxon>
        <taxon>Hexapoda</taxon>
        <taxon>Collembola</taxon>
        <taxon>Entomobryomorpha</taxon>
        <taxon>Entomobryoidea</taxon>
        <taxon>Orchesellidae</taxon>
        <taxon>Orchesellinae</taxon>
        <taxon>Orchesella</taxon>
    </lineage>
</organism>